<dbReference type="EMBL" id="CADEAL010000334">
    <property type="protein sequence ID" value="CAB1418579.1"/>
    <property type="molecule type" value="Genomic_DNA"/>
</dbReference>
<reference evidence="2" key="1">
    <citation type="submission" date="2020-03" db="EMBL/GenBank/DDBJ databases">
        <authorList>
            <person name="Weist P."/>
        </authorList>
    </citation>
    <scope>NUCLEOTIDE SEQUENCE</scope>
</reference>
<feature type="compositionally biased region" description="Basic and acidic residues" evidence="1">
    <location>
        <begin position="106"/>
        <end position="126"/>
    </location>
</feature>
<comment type="caution">
    <text evidence="2">The sequence shown here is derived from an EMBL/GenBank/DDBJ whole genome shotgun (WGS) entry which is preliminary data.</text>
</comment>
<accession>A0A9N7YBT0</accession>
<evidence type="ECO:0000313" key="2">
    <source>
        <dbReference type="EMBL" id="CAB1418579.1"/>
    </source>
</evidence>
<protein>
    <submittedName>
        <fullName evidence="2">Uncharacterized protein</fullName>
    </submittedName>
</protein>
<keyword evidence="3" id="KW-1185">Reference proteome</keyword>
<dbReference type="AlphaFoldDB" id="A0A9N7YBT0"/>
<name>A0A9N7YBT0_PLEPL</name>
<organism evidence="2 3">
    <name type="scientific">Pleuronectes platessa</name>
    <name type="common">European plaice</name>
    <dbReference type="NCBI Taxonomy" id="8262"/>
    <lineage>
        <taxon>Eukaryota</taxon>
        <taxon>Metazoa</taxon>
        <taxon>Chordata</taxon>
        <taxon>Craniata</taxon>
        <taxon>Vertebrata</taxon>
        <taxon>Euteleostomi</taxon>
        <taxon>Actinopterygii</taxon>
        <taxon>Neopterygii</taxon>
        <taxon>Teleostei</taxon>
        <taxon>Neoteleostei</taxon>
        <taxon>Acanthomorphata</taxon>
        <taxon>Carangaria</taxon>
        <taxon>Pleuronectiformes</taxon>
        <taxon>Pleuronectoidei</taxon>
        <taxon>Pleuronectidae</taxon>
        <taxon>Pleuronectes</taxon>
    </lineage>
</organism>
<evidence type="ECO:0000256" key="1">
    <source>
        <dbReference type="SAM" id="MobiDB-lite"/>
    </source>
</evidence>
<feature type="region of interest" description="Disordered" evidence="1">
    <location>
        <begin position="61"/>
        <end position="148"/>
    </location>
</feature>
<feature type="compositionally biased region" description="Basic and acidic residues" evidence="1">
    <location>
        <begin position="79"/>
        <end position="90"/>
    </location>
</feature>
<dbReference type="Proteomes" id="UP001153269">
    <property type="component" value="Unassembled WGS sequence"/>
</dbReference>
<gene>
    <name evidence="2" type="ORF">PLEPLA_LOCUS6405</name>
</gene>
<sequence length="167" mass="19299">MKSKEEEEEEEEIQMCDWEDVSTRSDVRCSFKIKDYNHSSLCVLVGPRHRPKLRMFPLEIKKKKKNTQRAQGVRLPSVRLERNPREERRRYLVLRVPATSPAHTQARADREEEREREGVGEGERRSGGKMLGDGGRAEQNRERSGCEFGGAHHIQGRALSSAFMHPC</sequence>
<proteinExistence type="predicted"/>
<feature type="compositionally biased region" description="Basic and acidic residues" evidence="1">
    <location>
        <begin position="135"/>
        <end position="145"/>
    </location>
</feature>
<evidence type="ECO:0000313" key="3">
    <source>
        <dbReference type="Proteomes" id="UP001153269"/>
    </source>
</evidence>